<dbReference type="RefSeq" id="WP_111959748.1">
    <property type="nucleotide sequence ID" value="NZ_CP036313.1"/>
</dbReference>
<dbReference type="Pfam" id="PF01329">
    <property type="entry name" value="Pterin_4a"/>
    <property type="match status" value="1"/>
</dbReference>
<dbReference type="AlphaFoldDB" id="A0A328F764"/>
<evidence type="ECO:0000256" key="4">
    <source>
        <dbReference type="HAMAP-Rule" id="MF_00434"/>
    </source>
</evidence>
<dbReference type="EMBL" id="QLNI01000050">
    <property type="protein sequence ID" value="RAM00398.1"/>
    <property type="molecule type" value="Genomic_DNA"/>
</dbReference>
<evidence type="ECO:0000256" key="3">
    <source>
        <dbReference type="ARBA" id="ARBA00023239"/>
    </source>
</evidence>
<dbReference type="HAMAP" id="MF_00434">
    <property type="entry name" value="Pterin_4_alpha"/>
    <property type="match status" value="1"/>
</dbReference>
<dbReference type="SUPFAM" id="SSF55248">
    <property type="entry name" value="PCD-like"/>
    <property type="match status" value="1"/>
</dbReference>
<keyword evidence="3 4" id="KW-0456">Lyase</keyword>
<proteinExistence type="inferred from homology"/>
<evidence type="ECO:0000313" key="8">
    <source>
        <dbReference type="Proteomes" id="UP000293902"/>
    </source>
</evidence>
<dbReference type="Proteomes" id="UP000248798">
    <property type="component" value="Unassembled WGS sequence"/>
</dbReference>
<dbReference type="EC" id="4.2.1.96" evidence="4"/>
<organism evidence="6 7">
    <name type="scientific">Desulfobacter hydrogenophilus</name>
    <dbReference type="NCBI Taxonomy" id="2291"/>
    <lineage>
        <taxon>Bacteria</taxon>
        <taxon>Pseudomonadati</taxon>
        <taxon>Thermodesulfobacteriota</taxon>
        <taxon>Desulfobacteria</taxon>
        <taxon>Desulfobacterales</taxon>
        <taxon>Desulfobacteraceae</taxon>
        <taxon>Desulfobacter</taxon>
    </lineage>
</organism>
<comment type="catalytic activity">
    <reaction evidence="1 4">
        <text>(4aS,6R)-4a-hydroxy-L-erythro-5,6,7,8-tetrahydrobiopterin = (6R)-L-erythro-6,7-dihydrobiopterin + H2O</text>
        <dbReference type="Rhea" id="RHEA:11920"/>
        <dbReference type="ChEBI" id="CHEBI:15377"/>
        <dbReference type="ChEBI" id="CHEBI:15642"/>
        <dbReference type="ChEBI" id="CHEBI:43120"/>
        <dbReference type="EC" id="4.2.1.96"/>
    </reaction>
</comment>
<evidence type="ECO:0000313" key="5">
    <source>
        <dbReference type="EMBL" id="QBH13271.1"/>
    </source>
</evidence>
<evidence type="ECO:0000313" key="7">
    <source>
        <dbReference type="Proteomes" id="UP000248798"/>
    </source>
</evidence>
<dbReference type="OrthoDB" id="15077at2"/>
<evidence type="ECO:0000256" key="1">
    <source>
        <dbReference type="ARBA" id="ARBA00001554"/>
    </source>
</evidence>
<name>A0A328F764_9BACT</name>
<reference evidence="5 8" key="2">
    <citation type="submission" date="2019-02" db="EMBL/GenBank/DDBJ databases">
        <title>Complete genome sequence of Desulfobacter hydrogenophilus AcRS1.</title>
        <authorList>
            <person name="Marietou A."/>
            <person name="Lund M.B."/>
            <person name="Marshall I.P.G."/>
            <person name="Schreiber L."/>
            <person name="Jorgensen B."/>
        </authorList>
    </citation>
    <scope>NUCLEOTIDE SEQUENCE [LARGE SCALE GENOMIC DNA]</scope>
    <source>
        <strain evidence="5 8">AcRS1</strain>
    </source>
</reference>
<dbReference type="PANTHER" id="PTHR42805">
    <property type="entry name" value="PTERIN-4-ALPHA-CARBINOLAMINE DEHYDRATASE-RELATED"/>
    <property type="match status" value="1"/>
</dbReference>
<dbReference type="InterPro" id="IPR001533">
    <property type="entry name" value="Pterin_deHydtase"/>
</dbReference>
<dbReference type="InterPro" id="IPR036428">
    <property type="entry name" value="PCD_sf"/>
</dbReference>
<dbReference type="Gene3D" id="3.30.1360.20">
    <property type="entry name" value="Transcriptional coactivator/pterin dehydratase"/>
    <property type="match status" value="1"/>
</dbReference>
<protein>
    <recommendedName>
        <fullName evidence="4">Putative pterin-4-alpha-carbinolamine dehydratase</fullName>
        <shortName evidence="4">PHS</shortName>
        <ecNumber evidence="4">4.2.1.96</ecNumber>
    </recommendedName>
    <alternativeName>
        <fullName evidence="4">4-alpha-hydroxy-tetrahydropterin dehydratase</fullName>
    </alternativeName>
    <alternativeName>
        <fullName evidence="4">Pterin carbinolamine dehydratase</fullName>
        <shortName evidence="4">PCD</shortName>
    </alternativeName>
</protein>
<comment type="similarity">
    <text evidence="2 4">Belongs to the pterin-4-alpha-carbinolamine dehydratase family.</text>
</comment>
<dbReference type="GO" id="GO:0008124">
    <property type="term" value="F:4-alpha-hydroxytetrahydrobiopterin dehydratase activity"/>
    <property type="evidence" value="ECO:0007669"/>
    <property type="project" value="UniProtKB-UniRule"/>
</dbReference>
<dbReference type="Proteomes" id="UP000293902">
    <property type="component" value="Chromosome"/>
</dbReference>
<dbReference type="EMBL" id="CP036313">
    <property type="protein sequence ID" value="QBH13271.1"/>
    <property type="molecule type" value="Genomic_DNA"/>
</dbReference>
<keyword evidence="8" id="KW-1185">Reference proteome</keyword>
<dbReference type="NCBIfam" id="NF002016">
    <property type="entry name" value="PRK00823.1-1"/>
    <property type="match status" value="1"/>
</dbReference>
<evidence type="ECO:0000256" key="2">
    <source>
        <dbReference type="ARBA" id="ARBA00006472"/>
    </source>
</evidence>
<dbReference type="CDD" id="cd00913">
    <property type="entry name" value="PCD_DCoH_subfamily_a"/>
    <property type="match status" value="1"/>
</dbReference>
<gene>
    <name evidence="6" type="ORF">DO021_19395</name>
    <name evidence="5" type="ORF">EYB58_10260</name>
</gene>
<evidence type="ECO:0000313" key="6">
    <source>
        <dbReference type="EMBL" id="RAM00398.1"/>
    </source>
</evidence>
<reference evidence="6 7" key="1">
    <citation type="submission" date="2018-06" db="EMBL/GenBank/DDBJ databases">
        <title>Complete Genome Sequence of Desulfobacter hydrogenophilus (DSM3380).</title>
        <authorList>
            <person name="Marietou A."/>
            <person name="Schreiber L."/>
            <person name="Marshall I."/>
            <person name="Jorgensen B."/>
        </authorList>
    </citation>
    <scope>NUCLEOTIDE SEQUENCE [LARGE SCALE GENOMIC DNA]</scope>
    <source>
        <strain evidence="6 7">DSM 3380</strain>
    </source>
</reference>
<dbReference type="PANTHER" id="PTHR42805:SF1">
    <property type="entry name" value="PTERIN-4-ALPHA-CARBINOLAMINE DEHYDRATASE-RELATED"/>
    <property type="match status" value="1"/>
</dbReference>
<accession>A0A328F764</accession>
<dbReference type="InterPro" id="IPR050376">
    <property type="entry name" value="Pterin-4-alpha-carb_dehyd"/>
</dbReference>
<sequence length="113" mass="13029">MKYLTEHKCVPCEKGGPVATIDEINAYKPQIPEWDIVDNKGIQSLMRVFHFKNFKQALAFVNQVGELAETEYHHPTLILDWGRVEVLWTTHKIKGLHKNDFSMAAKTDTLFES</sequence>
<dbReference type="GO" id="GO:0006729">
    <property type="term" value="P:tetrahydrobiopterin biosynthetic process"/>
    <property type="evidence" value="ECO:0007669"/>
    <property type="project" value="InterPro"/>
</dbReference>